<feature type="non-terminal residue" evidence="2">
    <location>
        <position position="146"/>
    </location>
</feature>
<comment type="caution">
    <text evidence="2">The sequence shown here is derived from an EMBL/GenBank/DDBJ whole genome shotgun (WGS) entry which is preliminary data.</text>
</comment>
<name>A0A9Q0N5G6_9DIPT</name>
<protein>
    <submittedName>
        <fullName evidence="2">Uncharacterized protein</fullName>
    </submittedName>
</protein>
<sequence>IERIRPFSVEEQISGCISEQTIANIKTEPVDIEVESYEDENISSTTESVTYNVDESLVKTEFTEPPLDLEFIKSEPDDEHYGFSFGDCDTTIQTYENAPKTKTSKRRKTKYERSSFKPYSVKPGESRSSRYLRRELLKQMTPLKEE</sequence>
<dbReference type="AlphaFoldDB" id="A0A9Q0N5G6"/>
<dbReference type="EMBL" id="WJQU01000002">
    <property type="protein sequence ID" value="KAJ6643457.1"/>
    <property type="molecule type" value="Genomic_DNA"/>
</dbReference>
<feature type="non-terminal residue" evidence="2">
    <location>
        <position position="1"/>
    </location>
</feature>
<evidence type="ECO:0000256" key="1">
    <source>
        <dbReference type="SAM" id="MobiDB-lite"/>
    </source>
</evidence>
<gene>
    <name evidence="2" type="ORF">Bhyg_08418</name>
</gene>
<accession>A0A9Q0N5G6</accession>
<evidence type="ECO:0000313" key="3">
    <source>
        <dbReference type="Proteomes" id="UP001151699"/>
    </source>
</evidence>
<reference evidence="2" key="1">
    <citation type="submission" date="2022-07" db="EMBL/GenBank/DDBJ databases">
        <authorList>
            <person name="Trinca V."/>
            <person name="Uliana J.V.C."/>
            <person name="Torres T.T."/>
            <person name="Ward R.J."/>
            <person name="Monesi N."/>
        </authorList>
    </citation>
    <scope>NUCLEOTIDE SEQUENCE</scope>
    <source>
        <strain evidence="2">HSMRA1968</strain>
        <tissue evidence="2">Whole embryos</tissue>
    </source>
</reference>
<proteinExistence type="predicted"/>
<organism evidence="2 3">
    <name type="scientific">Pseudolycoriella hygida</name>
    <dbReference type="NCBI Taxonomy" id="35572"/>
    <lineage>
        <taxon>Eukaryota</taxon>
        <taxon>Metazoa</taxon>
        <taxon>Ecdysozoa</taxon>
        <taxon>Arthropoda</taxon>
        <taxon>Hexapoda</taxon>
        <taxon>Insecta</taxon>
        <taxon>Pterygota</taxon>
        <taxon>Neoptera</taxon>
        <taxon>Endopterygota</taxon>
        <taxon>Diptera</taxon>
        <taxon>Nematocera</taxon>
        <taxon>Sciaroidea</taxon>
        <taxon>Sciaridae</taxon>
        <taxon>Pseudolycoriella</taxon>
    </lineage>
</organism>
<dbReference type="Proteomes" id="UP001151699">
    <property type="component" value="Chromosome B"/>
</dbReference>
<feature type="region of interest" description="Disordered" evidence="1">
    <location>
        <begin position="96"/>
        <end position="132"/>
    </location>
</feature>
<keyword evidence="3" id="KW-1185">Reference proteome</keyword>
<evidence type="ECO:0000313" key="2">
    <source>
        <dbReference type="EMBL" id="KAJ6643457.1"/>
    </source>
</evidence>